<organism evidence="1 2">
    <name type="scientific">Variovorax paradoxus B4</name>
    <dbReference type="NCBI Taxonomy" id="1246301"/>
    <lineage>
        <taxon>Bacteria</taxon>
        <taxon>Pseudomonadati</taxon>
        <taxon>Pseudomonadota</taxon>
        <taxon>Betaproteobacteria</taxon>
        <taxon>Burkholderiales</taxon>
        <taxon>Comamonadaceae</taxon>
        <taxon>Variovorax</taxon>
    </lineage>
</organism>
<dbReference type="PATRIC" id="fig|1246301.3.peg.5054"/>
<reference evidence="1 2" key="1">
    <citation type="submission" date="2012-10" db="EMBL/GenBank/DDBJ databases">
        <title>Genome sequence of Variovorax paradoxus B4.</title>
        <authorList>
            <person name="Schuldes J."/>
            <person name="Brandt U."/>
            <person name="Hiessl S."/>
            <person name="Wuebbeler J.H."/>
            <person name="Thuermer A."/>
            <person name="Steinbuechel A."/>
            <person name="Daniel R."/>
        </authorList>
    </citation>
    <scope>NUCLEOTIDE SEQUENCE [LARGE SCALE GENOMIC DNA]</scope>
    <source>
        <strain evidence="1 2">B4</strain>
    </source>
</reference>
<dbReference type="AlphaFoldDB" id="T1XJ33"/>
<dbReference type="KEGG" id="vpd:VAPA_1c50510"/>
<name>T1XJ33_VARPD</name>
<dbReference type="HOGENOM" id="CLU_219163_0_0_4"/>
<protein>
    <submittedName>
        <fullName evidence="1">Uncharacterized protein</fullName>
    </submittedName>
</protein>
<accession>T1XJ33</accession>
<evidence type="ECO:0000313" key="1">
    <source>
        <dbReference type="EMBL" id="AGU52105.1"/>
    </source>
</evidence>
<sequence>MWRGSVERSCEPMDKNWIEGDAEQGERGRNREALVIKAQAV</sequence>
<dbReference type="EMBL" id="CP003911">
    <property type="protein sequence ID" value="AGU52105.1"/>
    <property type="molecule type" value="Genomic_DNA"/>
</dbReference>
<dbReference type="Proteomes" id="UP000016223">
    <property type="component" value="Chromosome 1"/>
</dbReference>
<proteinExistence type="predicted"/>
<gene>
    <name evidence="1" type="ORF">VAPA_1c50510</name>
</gene>
<evidence type="ECO:0000313" key="2">
    <source>
        <dbReference type="Proteomes" id="UP000016223"/>
    </source>
</evidence>